<dbReference type="Gene3D" id="1.25.40.10">
    <property type="entry name" value="Tetratricopeptide repeat domain"/>
    <property type="match status" value="1"/>
</dbReference>
<sequence length="125" mass="13564">MPVRPWRLESTGRVSEGSLADLAYQFGEQHEREGDLEQAAEWFRRAAESARPDAALKLGGVLGRLADEQPAGSPDSSEQLLAEATRWLSGAQGVTTPDAIELVTDMLNRHQRQAARRGLEPATAG</sequence>
<name>A0A6H9YBP5_9ACTN</name>
<dbReference type="InterPro" id="IPR011990">
    <property type="entry name" value="TPR-like_helical_dom_sf"/>
</dbReference>
<protein>
    <recommendedName>
        <fullName evidence="4">Tetratricopeptide repeat protein</fullName>
    </recommendedName>
</protein>
<keyword evidence="3" id="KW-1185">Reference proteome</keyword>
<dbReference type="InterPro" id="IPR019734">
    <property type="entry name" value="TPR_rpt"/>
</dbReference>
<evidence type="ECO:0008006" key="4">
    <source>
        <dbReference type="Google" id="ProtNLM"/>
    </source>
</evidence>
<keyword evidence="1" id="KW-0802">TPR repeat</keyword>
<dbReference type="OrthoDB" id="3480749at2"/>
<dbReference type="Proteomes" id="UP000468735">
    <property type="component" value="Unassembled WGS sequence"/>
</dbReference>
<evidence type="ECO:0000313" key="2">
    <source>
        <dbReference type="EMBL" id="KAB2342435.1"/>
    </source>
</evidence>
<proteinExistence type="predicted"/>
<comment type="caution">
    <text evidence="2">The sequence shown here is derived from an EMBL/GenBank/DDBJ whole genome shotgun (WGS) entry which is preliminary data.</text>
</comment>
<dbReference type="EMBL" id="WBMT01000022">
    <property type="protein sequence ID" value="KAB2342435.1"/>
    <property type="molecule type" value="Genomic_DNA"/>
</dbReference>
<dbReference type="SUPFAM" id="SSF81901">
    <property type="entry name" value="HCP-like"/>
    <property type="match status" value="1"/>
</dbReference>
<reference evidence="2 3" key="1">
    <citation type="submission" date="2019-09" db="EMBL/GenBank/DDBJ databases">
        <title>Actinomadura physcomitrii sp. nov., a novel actinomycete isolated from moss [Physcomitrium sphaericum (Ludw) Fuernr].</title>
        <authorList>
            <person name="Zhuang X."/>
            <person name="Liu C."/>
        </authorList>
    </citation>
    <scope>NUCLEOTIDE SEQUENCE [LARGE SCALE GENOMIC DNA]</scope>
    <source>
        <strain evidence="2 3">HMC1</strain>
    </source>
</reference>
<feature type="repeat" description="TPR" evidence="1">
    <location>
        <begin position="20"/>
        <end position="53"/>
    </location>
</feature>
<evidence type="ECO:0000313" key="3">
    <source>
        <dbReference type="Proteomes" id="UP000468735"/>
    </source>
</evidence>
<gene>
    <name evidence="2" type="ORF">F8566_38460</name>
</gene>
<accession>A0A6H9YBP5</accession>
<dbReference type="RefSeq" id="WP_151567196.1">
    <property type="nucleotide sequence ID" value="NZ_WBMT01000022.1"/>
</dbReference>
<organism evidence="2 3">
    <name type="scientific">Actinomadura rudentiformis</name>
    <dbReference type="NCBI Taxonomy" id="359158"/>
    <lineage>
        <taxon>Bacteria</taxon>
        <taxon>Bacillati</taxon>
        <taxon>Actinomycetota</taxon>
        <taxon>Actinomycetes</taxon>
        <taxon>Streptosporangiales</taxon>
        <taxon>Thermomonosporaceae</taxon>
        <taxon>Actinomadura</taxon>
    </lineage>
</organism>
<dbReference type="PROSITE" id="PS50005">
    <property type="entry name" value="TPR"/>
    <property type="match status" value="1"/>
</dbReference>
<dbReference type="AlphaFoldDB" id="A0A6H9YBP5"/>
<evidence type="ECO:0000256" key="1">
    <source>
        <dbReference type="PROSITE-ProRule" id="PRU00339"/>
    </source>
</evidence>